<gene>
    <name evidence="16" type="ORF">OTU49_011162</name>
</gene>
<dbReference type="PANTHER" id="PTHR11214">
    <property type="entry name" value="BETA-1,3-N-ACETYLGLUCOSAMINYLTRANSFERASE"/>
    <property type="match status" value="1"/>
</dbReference>
<evidence type="ECO:0000256" key="2">
    <source>
        <dbReference type="ARBA" id="ARBA00004323"/>
    </source>
</evidence>
<dbReference type="EMBL" id="JARKIK010000085">
    <property type="protein sequence ID" value="KAK8724584.1"/>
    <property type="molecule type" value="Genomic_DNA"/>
</dbReference>
<proteinExistence type="inferred from homology"/>
<evidence type="ECO:0000256" key="11">
    <source>
        <dbReference type="ARBA" id="ARBA00023034"/>
    </source>
</evidence>
<dbReference type="Gene3D" id="3.90.550.50">
    <property type="match status" value="1"/>
</dbReference>
<name>A0AAW0W5B0_CHEQU</name>
<keyword evidence="12 15" id="KW-0472">Membrane</keyword>
<evidence type="ECO:0000256" key="3">
    <source>
        <dbReference type="ARBA" id="ARBA00004922"/>
    </source>
</evidence>
<evidence type="ECO:0000256" key="6">
    <source>
        <dbReference type="ARBA" id="ARBA00022679"/>
    </source>
</evidence>
<evidence type="ECO:0000256" key="14">
    <source>
        <dbReference type="ARBA" id="ARBA00047667"/>
    </source>
</evidence>
<keyword evidence="13" id="KW-0325">Glycoprotein</keyword>
<dbReference type="Pfam" id="PF01762">
    <property type="entry name" value="Galactosyl_T"/>
    <property type="match status" value="1"/>
</dbReference>
<evidence type="ECO:0000313" key="17">
    <source>
        <dbReference type="Proteomes" id="UP001445076"/>
    </source>
</evidence>
<dbReference type="AlphaFoldDB" id="A0AAW0W5B0"/>
<dbReference type="GO" id="GO:0000139">
    <property type="term" value="C:Golgi membrane"/>
    <property type="evidence" value="ECO:0007669"/>
    <property type="project" value="UniProtKB-SubCell"/>
</dbReference>
<comment type="pathway">
    <text evidence="3">Protein modification; protein glycosylation.</text>
</comment>
<evidence type="ECO:0000256" key="8">
    <source>
        <dbReference type="ARBA" id="ARBA00022824"/>
    </source>
</evidence>
<keyword evidence="11 15" id="KW-0333">Golgi apparatus</keyword>
<comment type="similarity">
    <text evidence="4 15">Belongs to the glycosyltransferase 31 family.</text>
</comment>
<comment type="subcellular location">
    <subcellularLocation>
        <location evidence="1">Endoplasmic reticulum</location>
    </subcellularLocation>
    <subcellularLocation>
        <location evidence="2 15">Golgi apparatus membrane</location>
        <topology evidence="2 15">Single-pass type II membrane protein</topology>
    </subcellularLocation>
</comment>
<feature type="transmembrane region" description="Helical" evidence="15">
    <location>
        <begin position="20"/>
        <end position="38"/>
    </location>
</feature>
<keyword evidence="6" id="KW-0808">Transferase</keyword>
<evidence type="ECO:0000256" key="10">
    <source>
        <dbReference type="ARBA" id="ARBA00022989"/>
    </source>
</evidence>
<dbReference type="EC" id="2.4.1.-" evidence="15"/>
<dbReference type="InterPro" id="IPR002659">
    <property type="entry name" value="Glyco_trans_31"/>
</dbReference>
<evidence type="ECO:0000256" key="12">
    <source>
        <dbReference type="ARBA" id="ARBA00023136"/>
    </source>
</evidence>
<evidence type="ECO:0000256" key="7">
    <source>
        <dbReference type="ARBA" id="ARBA00022692"/>
    </source>
</evidence>
<reference evidence="16 17" key="1">
    <citation type="journal article" date="2024" name="BMC Genomics">
        <title>Genome assembly of redclaw crayfish (Cherax quadricarinatus) provides insights into its immune adaptation and hypoxia tolerance.</title>
        <authorList>
            <person name="Liu Z."/>
            <person name="Zheng J."/>
            <person name="Li H."/>
            <person name="Fang K."/>
            <person name="Wang S."/>
            <person name="He J."/>
            <person name="Zhou D."/>
            <person name="Weng S."/>
            <person name="Chi M."/>
            <person name="Gu Z."/>
            <person name="He J."/>
            <person name="Li F."/>
            <person name="Wang M."/>
        </authorList>
    </citation>
    <scope>NUCLEOTIDE SEQUENCE [LARGE SCALE GENOMIC DNA]</scope>
    <source>
        <strain evidence="16">ZL_2023a</strain>
    </source>
</reference>
<keyword evidence="5 15" id="KW-0328">Glycosyltransferase</keyword>
<evidence type="ECO:0000256" key="5">
    <source>
        <dbReference type="ARBA" id="ARBA00022676"/>
    </source>
</evidence>
<comment type="caution">
    <text evidence="16">The sequence shown here is derived from an EMBL/GenBank/DDBJ whole genome shotgun (WGS) entry which is preliminary data.</text>
</comment>
<keyword evidence="7 15" id="KW-0812">Transmembrane</keyword>
<organism evidence="16 17">
    <name type="scientific">Cherax quadricarinatus</name>
    <name type="common">Australian red claw crayfish</name>
    <dbReference type="NCBI Taxonomy" id="27406"/>
    <lineage>
        <taxon>Eukaryota</taxon>
        <taxon>Metazoa</taxon>
        <taxon>Ecdysozoa</taxon>
        <taxon>Arthropoda</taxon>
        <taxon>Crustacea</taxon>
        <taxon>Multicrustacea</taxon>
        <taxon>Malacostraca</taxon>
        <taxon>Eumalacostraca</taxon>
        <taxon>Eucarida</taxon>
        <taxon>Decapoda</taxon>
        <taxon>Pleocyemata</taxon>
        <taxon>Astacidea</taxon>
        <taxon>Parastacoidea</taxon>
        <taxon>Parastacidae</taxon>
        <taxon>Cherax</taxon>
    </lineage>
</organism>
<dbReference type="GO" id="GO:0016758">
    <property type="term" value="F:hexosyltransferase activity"/>
    <property type="evidence" value="ECO:0007669"/>
    <property type="project" value="InterPro"/>
</dbReference>
<evidence type="ECO:0000256" key="1">
    <source>
        <dbReference type="ARBA" id="ARBA00004240"/>
    </source>
</evidence>
<dbReference type="Proteomes" id="UP001445076">
    <property type="component" value="Unassembled WGS sequence"/>
</dbReference>
<evidence type="ECO:0000256" key="15">
    <source>
        <dbReference type="RuleBase" id="RU363063"/>
    </source>
</evidence>
<sequence length="494" mass="56384">MAVVQQLYPTTTTTTTTTRWLSFHNLTVIVAAFFIYTFRLPETGSEDLTFKRLVIGVISARDHLSHRNAIRQTWGSLVQDLPHVELVFVLGDRDCPLHPADRLSSRTCREWYIGEDIENSHVRTFFKSKNELAKVTLDSECSTGLGIKILHPVILEEVSVRATVLKNAADIFIILQDAKEMIESVKVSSESCSEENGYCSIKLPAPLYLPKGFEGELRVHKKGIDDISLCGEDLYSLQSKTKWVCKWINSSVINYKFVRTRKDVFTKWRKTFCPLVSAKFSIVDKNNLTVHKKEQELRTKEWKNHLKFLQKKIDKEGEKNNDLLILPLMDIYTHLPHKVMGFLDWVTHKYNSLFILKIDDDTFLNVPLLELLIKSEINTTPSWWSQFQYHRSVPVYGKWADLEYPALTYPTFPSGAGYLMTGSLARTVAAGRSYLASYGGEDVSMGIWVSSVAGNTREVDIPCWLPHPYCSQTVLVPQLSVAQLTQIWGKTHTK</sequence>
<keyword evidence="17" id="KW-1185">Reference proteome</keyword>
<keyword evidence="9 15" id="KW-0735">Signal-anchor</keyword>
<evidence type="ECO:0000256" key="13">
    <source>
        <dbReference type="ARBA" id="ARBA00023180"/>
    </source>
</evidence>
<keyword evidence="8" id="KW-0256">Endoplasmic reticulum</keyword>
<dbReference type="PANTHER" id="PTHR11214:SF219">
    <property type="entry name" value="UDP-GALNAC:BETA-1,3-N-ACETYLGALACTOSAMINYLTRANSFERASE 2"/>
    <property type="match status" value="1"/>
</dbReference>
<evidence type="ECO:0000256" key="4">
    <source>
        <dbReference type="ARBA" id="ARBA00008661"/>
    </source>
</evidence>
<evidence type="ECO:0000313" key="16">
    <source>
        <dbReference type="EMBL" id="KAK8724584.1"/>
    </source>
</evidence>
<protein>
    <recommendedName>
        <fullName evidence="15">Hexosyltransferase</fullName>
        <ecNumber evidence="15">2.4.1.-</ecNumber>
    </recommendedName>
</protein>
<comment type="catalytic activity">
    <reaction evidence="14">
        <text>3-O-(N-acetyl-beta-D-glucosaminyl-(1-&gt;4)-alpha-D-mannosyl)-L-threonyl-[protein] + UDP-N-acetyl-alpha-D-galactosamine = 3-O-[beta-D-GalNAc-(1-&gt;3)-beta-D-GlcNAc-(1-&gt;4)-alpha-D-Man]-L-Thr-[protein] + UDP + H(+)</text>
        <dbReference type="Rhea" id="RHEA:37667"/>
        <dbReference type="Rhea" id="RHEA-COMP:13308"/>
        <dbReference type="Rhea" id="RHEA-COMP:13618"/>
        <dbReference type="ChEBI" id="CHEBI:15378"/>
        <dbReference type="ChEBI" id="CHEBI:58223"/>
        <dbReference type="ChEBI" id="CHEBI:67138"/>
        <dbReference type="ChEBI" id="CHEBI:136709"/>
        <dbReference type="ChEBI" id="CHEBI:137540"/>
        <dbReference type="EC" id="2.4.1.313"/>
    </reaction>
</comment>
<keyword evidence="10 15" id="KW-1133">Transmembrane helix</keyword>
<evidence type="ECO:0000256" key="9">
    <source>
        <dbReference type="ARBA" id="ARBA00022968"/>
    </source>
</evidence>
<accession>A0AAW0W5B0</accession>